<dbReference type="InterPro" id="IPR001507">
    <property type="entry name" value="ZP_dom"/>
</dbReference>
<accession>A0ABN7SYQ7</accession>
<dbReference type="InterPro" id="IPR055355">
    <property type="entry name" value="ZP-C"/>
</dbReference>
<evidence type="ECO:0000256" key="2">
    <source>
        <dbReference type="ARBA" id="ARBA00023157"/>
    </source>
</evidence>
<dbReference type="Pfam" id="PF00100">
    <property type="entry name" value="Zona_pellucida"/>
    <property type="match status" value="1"/>
</dbReference>
<dbReference type="PANTHER" id="PTHR14002">
    <property type="entry name" value="ENDOGLIN/TGF-BETA RECEPTOR TYPE III"/>
    <property type="match status" value="1"/>
</dbReference>
<dbReference type="PANTHER" id="PTHR14002:SF43">
    <property type="entry name" value="DELTA-LIKE PROTEIN"/>
    <property type="match status" value="1"/>
</dbReference>
<evidence type="ECO:0000313" key="5">
    <source>
        <dbReference type="EMBL" id="CAG5110594.1"/>
    </source>
</evidence>
<evidence type="ECO:0000256" key="1">
    <source>
        <dbReference type="ARBA" id="ARBA00022729"/>
    </source>
</evidence>
<keyword evidence="1 3" id="KW-0732">Signal</keyword>
<dbReference type="Gene3D" id="2.60.40.4100">
    <property type="entry name" value="Zona pellucida, ZP-C domain"/>
    <property type="match status" value="1"/>
</dbReference>
<dbReference type="InterPro" id="IPR042235">
    <property type="entry name" value="ZP-C_dom"/>
</dbReference>
<organism evidence="5 6">
    <name type="scientific">Oikopleura dioica</name>
    <name type="common">Tunicate</name>
    <dbReference type="NCBI Taxonomy" id="34765"/>
    <lineage>
        <taxon>Eukaryota</taxon>
        <taxon>Metazoa</taxon>
        <taxon>Chordata</taxon>
        <taxon>Tunicata</taxon>
        <taxon>Appendicularia</taxon>
        <taxon>Copelata</taxon>
        <taxon>Oikopleuridae</taxon>
        <taxon>Oikopleura</taxon>
    </lineage>
</organism>
<feature type="domain" description="ZP" evidence="4">
    <location>
        <begin position="39"/>
        <end position="301"/>
    </location>
</feature>
<evidence type="ECO:0000256" key="3">
    <source>
        <dbReference type="SAM" id="SignalP"/>
    </source>
</evidence>
<proteinExistence type="predicted"/>
<protein>
    <submittedName>
        <fullName evidence="5">Oidioi.mRNA.OKI2018_I69.chr2.g4979.t1.cds</fullName>
    </submittedName>
</protein>
<dbReference type="SMART" id="SM00241">
    <property type="entry name" value="ZP"/>
    <property type="match status" value="1"/>
</dbReference>
<keyword evidence="2" id="KW-1015">Disulfide bond</keyword>
<sequence>MKLFKFFSVAGFAAAQSSPCTLITATCDHEGFHVVLSDTCRSTDYSGVTVNEVYASGWTQNSTLPVYGAPSEAPSMCRFSVDPAESTQYLMDFSFLECGTDYPDSTSTDLVYRNTIQANEYYSDMLMGAKIRYMITCTGDRVAEVTSQTGDITAETELVTTDNQNKPASWVDNIISMKFYNDAGYSAEMSGSTNVVPFGHNVYTSIELDNTWADINVRTTKCWATESSDSASSPSFTIFENSCPTLQWVNVDDSTNGASEISRFDFRSFRYPGSNQIHLHCEVYICHDDATDVCTVTCPSSRRRRRQADFDSDLTTLANGTIIQDNGLPAPKILSATIDVTDLETPVEAQRVQNKVDRLSELLGTTRSEFSKLARVIKKLQSDVNTL</sequence>
<feature type="signal peptide" evidence="3">
    <location>
        <begin position="1"/>
        <end position="15"/>
    </location>
</feature>
<keyword evidence="6" id="KW-1185">Reference proteome</keyword>
<dbReference type="PROSITE" id="PS51034">
    <property type="entry name" value="ZP_2"/>
    <property type="match status" value="1"/>
</dbReference>
<evidence type="ECO:0000313" key="6">
    <source>
        <dbReference type="Proteomes" id="UP001158576"/>
    </source>
</evidence>
<feature type="chain" id="PRO_5045430001" evidence="3">
    <location>
        <begin position="16"/>
        <end position="387"/>
    </location>
</feature>
<dbReference type="EMBL" id="OU015567">
    <property type="protein sequence ID" value="CAG5110594.1"/>
    <property type="molecule type" value="Genomic_DNA"/>
</dbReference>
<reference evidence="5 6" key="1">
    <citation type="submission" date="2021-04" db="EMBL/GenBank/DDBJ databases">
        <authorList>
            <person name="Bliznina A."/>
        </authorList>
    </citation>
    <scope>NUCLEOTIDE SEQUENCE [LARGE SCALE GENOMIC DNA]</scope>
</reference>
<evidence type="ECO:0000259" key="4">
    <source>
        <dbReference type="PROSITE" id="PS51034"/>
    </source>
</evidence>
<name>A0ABN7SYQ7_OIKDI</name>
<dbReference type="Proteomes" id="UP001158576">
    <property type="component" value="Chromosome 2"/>
</dbReference>
<gene>
    <name evidence="5" type="ORF">OKIOD_LOCUS13744</name>
</gene>